<dbReference type="SUPFAM" id="SSF54427">
    <property type="entry name" value="NTF2-like"/>
    <property type="match status" value="1"/>
</dbReference>
<dbReference type="AlphaFoldDB" id="A0A2T0GUM9"/>
<evidence type="ECO:0008006" key="3">
    <source>
        <dbReference type="Google" id="ProtNLM"/>
    </source>
</evidence>
<dbReference type="InterPro" id="IPR009959">
    <property type="entry name" value="Cyclase_SnoaL-like"/>
</dbReference>
<dbReference type="EMBL" id="PVSR01000024">
    <property type="protein sequence ID" value="PRW62826.1"/>
    <property type="molecule type" value="Genomic_DNA"/>
</dbReference>
<dbReference type="GO" id="GO:0030638">
    <property type="term" value="P:polyketide metabolic process"/>
    <property type="evidence" value="ECO:0007669"/>
    <property type="project" value="InterPro"/>
</dbReference>
<accession>A0A2T0GUM9</accession>
<organism evidence="1 2">
    <name type="scientific">Actinopolyspora mortivallis</name>
    <dbReference type="NCBI Taxonomy" id="33906"/>
    <lineage>
        <taxon>Bacteria</taxon>
        <taxon>Bacillati</taxon>
        <taxon>Actinomycetota</taxon>
        <taxon>Actinomycetes</taxon>
        <taxon>Actinopolysporales</taxon>
        <taxon>Actinopolysporaceae</taxon>
        <taxon>Actinopolyspora</taxon>
    </lineage>
</organism>
<dbReference type="RefSeq" id="WP_106114287.1">
    <property type="nucleotide sequence ID" value="NZ_PVSR01000024.1"/>
</dbReference>
<protein>
    <recommendedName>
        <fullName evidence="3">Ester cyclase</fullName>
    </recommendedName>
</protein>
<evidence type="ECO:0000313" key="1">
    <source>
        <dbReference type="EMBL" id="PRW62826.1"/>
    </source>
</evidence>
<dbReference type="Gene3D" id="3.10.450.50">
    <property type="match status" value="1"/>
</dbReference>
<dbReference type="Proteomes" id="UP000239352">
    <property type="component" value="Unassembled WGS sequence"/>
</dbReference>
<comment type="caution">
    <text evidence="1">The sequence shown here is derived from an EMBL/GenBank/DDBJ whole genome shotgun (WGS) entry which is preliminary data.</text>
</comment>
<name>A0A2T0GUM9_ACTMO</name>
<evidence type="ECO:0000313" key="2">
    <source>
        <dbReference type="Proteomes" id="UP000239352"/>
    </source>
</evidence>
<gene>
    <name evidence="1" type="ORF">CEP50_13375</name>
</gene>
<keyword evidence="2" id="KW-1185">Reference proteome</keyword>
<dbReference type="InterPro" id="IPR032710">
    <property type="entry name" value="NTF2-like_dom_sf"/>
</dbReference>
<sequence>MTEHTPGGLYRRWLHELWSGERDHERVATELVTPDFAIHHGRIRPGGAQELSGPSGLVELVRQGRAPFSELAFDIEVGPVVEGDLLCARWCGRGRYAGGVPGASAPVGTAVEFSGNEILRFREGRFVEYWVCSDGPWLMEQLGVT</sequence>
<dbReference type="Pfam" id="PF07366">
    <property type="entry name" value="SnoaL"/>
    <property type="match status" value="1"/>
</dbReference>
<proteinExistence type="predicted"/>
<reference evidence="1 2" key="1">
    <citation type="submission" date="2018-03" db="EMBL/GenBank/DDBJ databases">
        <title>Actinopolyspora mortivallis from Sahara, screening for active biomolecules.</title>
        <authorList>
            <person name="Selama O."/>
            <person name="Wellington E.M.H."/>
            <person name="Hacene H."/>
        </authorList>
    </citation>
    <scope>NUCLEOTIDE SEQUENCE [LARGE SCALE GENOMIC DNA]</scope>
    <source>
        <strain evidence="1 2">M5A</strain>
    </source>
</reference>
<dbReference type="STRING" id="1050202.GCA_000384035_01915"/>
<dbReference type="InParanoid" id="A0A2T0GUM9"/>